<dbReference type="EMBL" id="QPJK01000003">
    <property type="protein sequence ID" value="RCW72832.1"/>
    <property type="molecule type" value="Genomic_DNA"/>
</dbReference>
<evidence type="ECO:0000256" key="1">
    <source>
        <dbReference type="SAM" id="Phobius"/>
    </source>
</evidence>
<evidence type="ECO:0000313" key="3">
    <source>
        <dbReference type="Proteomes" id="UP000252884"/>
    </source>
</evidence>
<keyword evidence="1" id="KW-0812">Transmembrane</keyword>
<gene>
    <name evidence="2" type="ORF">DES41_103439</name>
</gene>
<name>A0A368XXY3_9BURK</name>
<keyword evidence="1" id="KW-0472">Membrane</keyword>
<comment type="caution">
    <text evidence="2">The sequence shown here is derived from an EMBL/GenBank/DDBJ whole genome shotgun (WGS) entry which is preliminary data.</text>
</comment>
<sequence length="115" mass="11962">MVCRRFGQACSAGSPFRMTVLLLLLQLTVVLVAARLCALALRTLGQPMVVGEMVLDAGLITPTLFTMLLLMALATTALTGPLLNLLGARPPVAILPARHRVAAGPAPSPVPPTDP</sequence>
<dbReference type="AlphaFoldDB" id="A0A368XXY3"/>
<dbReference type="Proteomes" id="UP000252884">
    <property type="component" value="Unassembled WGS sequence"/>
</dbReference>
<evidence type="ECO:0000313" key="2">
    <source>
        <dbReference type="EMBL" id="RCW72832.1"/>
    </source>
</evidence>
<feature type="transmembrane region" description="Helical" evidence="1">
    <location>
        <begin position="64"/>
        <end position="86"/>
    </location>
</feature>
<keyword evidence="1" id="KW-1133">Transmembrane helix</keyword>
<organism evidence="2 3">
    <name type="scientific">Pseudorhodoferax soli</name>
    <dbReference type="NCBI Taxonomy" id="545864"/>
    <lineage>
        <taxon>Bacteria</taxon>
        <taxon>Pseudomonadati</taxon>
        <taxon>Pseudomonadota</taxon>
        <taxon>Betaproteobacteria</taxon>
        <taxon>Burkholderiales</taxon>
        <taxon>Comamonadaceae</taxon>
    </lineage>
</organism>
<keyword evidence="3" id="KW-1185">Reference proteome</keyword>
<reference evidence="2 3" key="1">
    <citation type="submission" date="2018-07" db="EMBL/GenBank/DDBJ databases">
        <title>Genomic Encyclopedia of Type Strains, Phase IV (KMG-IV): sequencing the most valuable type-strain genomes for metagenomic binning, comparative biology and taxonomic classification.</title>
        <authorList>
            <person name="Goeker M."/>
        </authorList>
    </citation>
    <scope>NUCLEOTIDE SEQUENCE [LARGE SCALE GENOMIC DNA]</scope>
    <source>
        <strain evidence="2 3">DSM 21634</strain>
    </source>
</reference>
<protein>
    <submittedName>
        <fullName evidence="2">Uncharacterized protein</fullName>
    </submittedName>
</protein>
<proteinExistence type="predicted"/>
<accession>A0A368XXY3</accession>